<protein>
    <submittedName>
        <fullName evidence="1">Uncharacterized protein</fullName>
    </submittedName>
</protein>
<reference evidence="1" key="1">
    <citation type="submission" date="2020-03" db="EMBL/GenBank/DDBJ databases">
        <title>Genome assembly of Azotobacter chroococcum W5.</title>
        <authorList>
            <person name="Kannepalli A."/>
        </authorList>
    </citation>
    <scope>NUCLEOTIDE SEQUENCE</scope>
    <source>
        <strain evidence="1">W5</strain>
    </source>
</reference>
<dbReference type="EMBL" id="JAAPAP010000004">
    <property type="protein sequence ID" value="NHN77116.1"/>
    <property type="molecule type" value="Genomic_DNA"/>
</dbReference>
<dbReference type="AlphaFoldDB" id="A0AA43Z6H4"/>
<dbReference type="Pfam" id="PF19940">
    <property type="entry name" value="DUF6402"/>
    <property type="match status" value="1"/>
</dbReference>
<evidence type="ECO:0000313" key="1">
    <source>
        <dbReference type="EMBL" id="NHN77116.1"/>
    </source>
</evidence>
<gene>
    <name evidence="1" type="ORF">HA520_07390</name>
</gene>
<accession>A0AA43Z6H4</accession>
<name>A0AA43Z6H4_9GAMM</name>
<organism evidence="1 2">
    <name type="scientific">Azotobacter chroococcum</name>
    <dbReference type="NCBI Taxonomy" id="353"/>
    <lineage>
        <taxon>Bacteria</taxon>
        <taxon>Pseudomonadati</taxon>
        <taxon>Pseudomonadota</taxon>
        <taxon>Gammaproteobacteria</taxon>
        <taxon>Pseudomonadales</taxon>
        <taxon>Pseudomonadaceae</taxon>
        <taxon>Azotobacter</taxon>
    </lineage>
</organism>
<sequence length="302" mass="34372">MENFKISDIPAAMDHMQWTQSARLMRKWFAAPAHEMPKAVKLGDIRANTLPPAQLLTDLPFDWLLSASNRVRPIVEEHVAQLTSVTEFSPLVGRLKTPPDQLSKGLMMLMTRLRRLGLLDPQKRTLKSYYLDLGDYSAMQLEDTIQFNLFKVGSTTWEKATDTLDDVYGALGSFIIKIAATKLRTMASDYGYAAIKIEEIGLYVRDTYDFLNVGKDQLLGYWSKRGVIRPSPIDYFAEPSCIDTNDVRHFKVTNGSFNSYRKKYNKGGDFLVFSTIKRYPVSIVVHLSITDFDEYRARTGLA</sequence>
<dbReference type="Proteomes" id="UP000736384">
    <property type="component" value="Unassembled WGS sequence"/>
</dbReference>
<comment type="caution">
    <text evidence="1">The sequence shown here is derived from an EMBL/GenBank/DDBJ whole genome shotgun (WGS) entry which is preliminary data.</text>
</comment>
<proteinExistence type="predicted"/>
<dbReference type="InterPro" id="IPR045646">
    <property type="entry name" value="DUF6402"/>
</dbReference>
<dbReference type="RefSeq" id="WP_165892169.1">
    <property type="nucleotide sequence ID" value="NZ_JAAPAP010000004.1"/>
</dbReference>
<evidence type="ECO:0000313" key="2">
    <source>
        <dbReference type="Proteomes" id="UP000736384"/>
    </source>
</evidence>